<evidence type="ECO:0000256" key="2">
    <source>
        <dbReference type="ARBA" id="ARBA00023242"/>
    </source>
</evidence>
<dbReference type="InterPro" id="IPR022750">
    <property type="entry name" value="IRF-2BP1_2-like_Znf"/>
</dbReference>
<name>A0A437DNL0_ORYJA</name>
<protein>
    <submittedName>
        <fullName evidence="6">Uncharacterized protein</fullName>
    </submittedName>
</protein>
<evidence type="ECO:0000313" key="7">
    <source>
        <dbReference type="Proteomes" id="UP000283210"/>
    </source>
</evidence>
<dbReference type="OrthoDB" id="45007at2759"/>
<keyword evidence="7" id="KW-1185">Reference proteome</keyword>
<keyword evidence="2" id="KW-0539">Nucleus</keyword>
<proteinExistence type="predicted"/>
<dbReference type="Pfam" id="PF25457">
    <property type="entry name" value="IRF-2BP1_2_M"/>
    <property type="match status" value="1"/>
</dbReference>
<dbReference type="EMBL" id="CM012437">
    <property type="protein sequence ID" value="RVE76608.1"/>
    <property type="molecule type" value="Genomic_DNA"/>
</dbReference>
<dbReference type="InterPro" id="IPR058682">
    <property type="entry name" value="IRF-2BP1/2-like_M"/>
</dbReference>
<evidence type="ECO:0000313" key="6">
    <source>
        <dbReference type="EMBL" id="RVE76608.1"/>
    </source>
</evidence>
<feature type="domain" description="IRF-2BP1/2-like middle" evidence="5">
    <location>
        <begin position="190"/>
        <end position="299"/>
    </location>
</feature>
<reference evidence="6 7" key="2">
    <citation type="submission" date="2019-01" db="EMBL/GenBank/DDBJ databases">
        <title>A chromosome length genome reference of the Java medaka (oryzias javanicus).</title>
        <authorList>
            <person name="Herpin A."/>
            <person name="Takehana Y."/>
            <person name="Naruse K."/>
            <person name="Ansai S."/>
            <person name="Kawaguchi M."/>
        </authorList>
    </citation>
    <scope>NUCLEOTIDE SEQUENCE [LARGE SCALE GENOMIC DNA]</scope>
    <source>
        <strain evidence="6">RS831</strain>
        <tissue evidence="6">Whole body</tissue>
    </source>
</reference>
<feature type="compositionally biased region" description="Pro residues" evidence="3">
    <location>
        <begin position="304"/>
        <end position="320"/>
    </location>
</feature>
<dbReference type="PANTHER" id="PTHR10816">
    <property type="entry name" value="MYELIN TRANSCRIPTION FACTOR 1-RELATED"/>
    <property type="match status" value="1"/>
</dbReference>
<evidence type="ECO:0000259" key="4">
    <source>
        <dbReference type="Pfam" id="PF11261"/>
    </source>
</evidence>
<gene>
    <name evidence="6" type="ORF">OJAV_G00010170</name>
</gene>
<reference evidence="6 7" key="1">
    <citation type="submission" date="2018-11" db="EMBL/GenBank/DDBJ databases">
        <authorList>
            <person name="Lopez-Roques C."/>
            <person name="Donnadieu C."/>
            <person name="Bouchez O."/>
            <person name="Klopp C."/>
            <person name="Cabau C."/>
            <person name="Zahm M."/>
        </authorList>
    </citation>
    <scope>NUCLEOTIDE SEQUENCE [LARGE SCALE GENOMIC DNA]</scope>
    <source>
        <strain evidence="6">RS831</strain>
        <tissue evidence="6">Whole body</tissue>
    </source>
</reference>
<evidence type="ECO:0000256" key="1">
    <source>
        <dbReference type="ARBA" id="ARBA00004123"/>
    </source>
</evidence>
<dbReference type="GO" id="GO:0006357">
    <property type="term" value="P:regulation of transcription by RNA polymerase II"/>
    <property type="evidence" value="ECO:0007669"/>
    <property type="project" value="TreeGrafter"/>
</dbReference>
<dbReference type="Pfam" id="PF11261">
    <property type="entry name" value="IRF-2BP1_2"/>
    <property type="match status" value="1"/>
</dbReference>
<dbReference type="GO" id="GO:0003714">
    <property type="term" value="F:transcription corepressor activity"/>
    <property type="evidence" value="ECO:0007669"/>
    <property type="project" value="TreeGrafter"/>
</dbReference>
<dbReference type="AlphaFoldDB" id="A0A437DNL0"/>
<evidence type="ECO:0000259" key="5">
    <source>
        <dbReference type="Pfam" id="PF25457"/>
    </source>
</evidence>
<dbReference type="GO" id="GO:0005634">
    <property type="term" value="C:nucleus"/>
    <property type="evidence" value="ECO:0007669"/>
    <property type="project" value="UniProtKB-SubCell"/>
</dbReference>
<comment type="subcellular location">
    <subcellularLocation>
        <location evidence="1">Nucleus</location>
    </subcellularLocation>
</comment>
<feature type="region of interest" description="Disordered" evidence="3">
    <location>
        <begin position="60"/>
        <end position="188"/>
    </location>
</feature>
<organism evidence="6 7">
    <name type="scientific">Oryzias javanicus</name>
    <name type="common">Javanese ricefish</name>
    <name type="synonym">Aplocheilus javanicus</name>
    <dbReference type="NCBI Taxonomy" id="123683"/>
    <lineage>
        <taxon>Eukaryota</taxon>
        <taxon>Metazoa</taxon>
        <taxon>Chordata</taxon>
        <taxon>Craniata</taxon>
        <taxon>Vertebrata</taxon>
        <taxon>Euteleostomi</taxon>
        <taxon>Actinopterygii</taxon>
        <taxon>Neopterygii</taxon>
        <taxon>Teleostei</taxon>
        <taxon>Neoteleostei</taxon>
        <taxon>Acanthomorphata</taxon>
        <taxon>Ovalentaria</taxon>
        <taxon>Atherinomorphae</taxon>
        <taxon>Beloniformes</taxon>
        <taxon>Adrianichthyidae</taxon>
        <taxon>Oryziinae</taxon>
        <taxon>Oryzias</taxon>
    </lineage>
</organism>
<feature type="domain" description="Interferon regulatory factor 2-binding protein 1/2-like zinc finger" evidence="4">
    <location>
        <begin position="10"/>
        <end position="61"/>
    </location>
</feature>
<dbReference type="Proteomes" id="UP000283210">
    <property type="component" value="Chromosome 1"/>
</dbReference>
<evidence type="ECO:0000256" key="3">
    <source>
        <dbReference type="SAM" id="MobiDB-lite"/>
    </source>
</evidence>
<feature type="compositionally biased region" description="Polar residues" evidence="3">
    <location>
        <begin position="281"/>
        <end position="291"/>
    </location>
</feature>
<feature type="compositionally biased region" description="Low complexity" evidence="3">
    <location>
        <begin position="360"/>
        <end position="369"/>
    </location>
</feature>
<dbReference type="PANTHER" id="PTHR10816:SF18">
    <property type="entry name" value="INTERFERON REGULATORY FACTOR 2-BINDING PROTEIN 2"/>
    <property type="match status" value="1"/>
</dbReference>
<accession>A0A437DNL0</accession>
<sequence>MSSAAVAASRRQSCYLCDLPRMQWAMIWDFTEPVCRGCVNYEGADRIEIVIESARHLKRAHGFQDGRSPGPGKPQYTGKDMNHSDGGSRPPQPLDRYPLSDRPPRLGPEYQAGRQANGLPMLNGIPKPDDPPELNRQSPNPRRTSAVPPSLVPLVNGAMPGGVHPLNGRPGPISLSAAVAGPGEHGKRLEELKDKHRADSLSDMSDSQKDWFKAKTVKDYMALHAYEGRLKKDHAAMQRQMVFEAGASSSKTDRVKHARPVKRKASPEPEGEGSAPKVNGEGQSWLPSSSEVMKMPPSSLPVSRPLPLPPCPPTPAPPRQKPPRRRTASPPWPPSSRPPTTRGARAHPKTATRSTPPRRAPGGTAAAPCRRPPPLRGG</sequence>
<feature type="region of interest" description="Disordered" evidence="3">
    <location>
        <begin position="241"/>
        <end position="378"/>
    </location>
</feature>
<feature type="compositionally biased region" description="Basic residues" evidence="3">
    <location>
        <begin position="254"/>
        <end position="264"/>
    </location>
</feature>